<dbReference type="EMBL" id="DS547093">
    <property type="protein sequence ID" value="EDR13206.1"/>
    <property type="molecule type" value="Genomic_DNA"/>
</dbReference>
<dbReference type="KEGG" id="lbc:LACBIDRAFT_292440"/>
<dbReference type="AlphaFoldDB" id="B0CX77"/>
<keyword evidence="2" id="KW-1185">Reference proteome</keyword>
<reference evidence="1 2" key="1">
    <citation type="journal article" date="2008" name="Nature">
        <title>The genome of Laccaria bicolor provides insights into mycorrhizal symbiosis.</title>
        <authorList>
            <person name="Martin F."/>
            <person name="Aerts A."/>
            <person name="Ahren D."/>
            <person name="Brun A."/>
            <person name="Danchin E.G.J."/>
            <person name="Duchaussoy F."/>
            <person name="Gibon J."/>
            <person name="Kohler A."/>
            <person name="Lindquist E."/>
            <person name="Pereda V."/>
            <person name="Salamov A."/>
            <person name="Shapiro H.J."/>
            <person name="Wuyts J."/>
            <person name="Blaudez D."/>
            <person name="Buee M."/>
            <person name="Brokstein P."/>
            <person name="Canbaeck B."/>
            <person name="Cohen D."/>
            <person name="Courty P.E."/>
            <person name="Coutinho P.M."/>
            <person name="Delaruelle C."/>
            <person name="Detter J.C."/>
            <person name="Deveau A."/>
            <person name="DiFazio S."/>
            <person name="Duplessis S."/>
            <person name="Fraissinet-Tachet L."/>
            <person name="Lucic E."/>
            <person name="Frey-Klett P."/>
            <person name="Fourrey C."/>
            <person name="Feussner I."/>
            <person name="Gay G."/>
            <person name="Grimwood J."/>
            <person name="Hoegger P.J."/>
            <person name="Jain P."/>
            <person name="Kilaru S."/>
            <person name="Labbe J."/>
            <person name="Lin Y.C."/>
            <person name="Legue V."/>
            <person name="Le Tacon F."/>
            <person name="Marmeisse R."/>
            <person name="Melayah D."/>
            <person name="Montanini B."/>
            <person name="Muratet M."/>
            <person name="Nehls U."/>
            <person name="Niculita-Hirzel H."/>
            <person name="Oudot-Le Secq M.P."/>
            <person name="Peter M."/>
            <person name="Quesneville H."/>
            <person name="Rajashekar B."/>
            <person name="Reich M."/>
            <person name="Rouhier N."/>
            <person name="Schmutz J."/>
            <person name="Yin T."/>
            <person name="Chalot M."/>
            <person name="Henrissat B."/>
            <person name="Kuees U."/>
            <person name="Lucas S."/>
            <person name="Van de Peer Y."/>
            <person name="Podila G.K."/>
            <person name="Polle A."/>
            <person name="Pukkila P.J."/>
            <person name="Richardson P.M."/>
            <person name="Rouze P."/>
            <person name="Sanders I.R."/>
            <person name="Stajich J.E."/>
            <person name="Tunlid A."/>
            <person name="Tuskan G."/>
            <person name="Grigoriev I.V."/>
        </authorList>
    </citation>
    <scope>NUCLEOTIDE SEQUENCE [LARGE SCALE GENOMIC DNA]</scope>
    <source>
        <strain evidence="2">S238N-H82 / ATCC MYA-4686</strain>
    </source>
</reference>
<evidence type="ECO:0000313" key="2">
    <source>
        <dbReference type="Proteomes" id="UP000001194"/>
    </source>
</evidence>
<evidence type="ECO:0000313" key="1">
    <source>
        <dbReference type="EMBL" id="EDR13206.1"/>
    </source>
</evidence>
<name>B0CX77_LACBS</name>
<accession>B0CX77</accession>
<dbReference type="HOGENOM" id="CLU_1510851_0_0_1"/>
<sequence length="199" mass="22718">MQHFDISDDIAEMERLDQELWDAVQAVDAQEAQYDNRDLVRLPQTRSSCDYQQTYIGLVAHTEEVRVQRPQPTAKEVEEPPSYPLCAKHRAEERRAKKAARDFEKLAYHPYTPPMSENRSLNTTWEYTGQSSEAQEDCGVHPSEVMPLPFEHSNISPKKRAKRAARKTGVPRSILALPVWGSWGPAGSPAYVFMFLFSP</sequence>
<organism evidence="2">
    <name type="scientific">Laccaria bicolor (strain S238N-H82 / ATCC MYA-4686)</name>
    <name type="common">Bicoloured deceiver</name>
    <name type="synonym">Laccaria laccata var. bicolor</name>
    <dbReference type="NCBI Taxonomy" id="486041"/>
    <lineage>
        <taxon>Eukaryota</taxon>
        <taxon>Fungi</taxon>
        <taxon>Dikarya</taxon>
        <taxon>Basidiomycota</taxon>
        <taxon>Agaricomycotina</taxon>
        <taxon>Agaricomycetes</taxon>
        <taxon>Agaricomycetidae</taxon>
        <taxon>Agaricales</taxon>
        <taxon>Agaricineae</taxon>
        <taxon>Hydnangiaceae</taxon>
        <taxon>Laccaria</taxon>
    </lineage>
</organism>
<dbReference type="InParanoid" id="B0CX77"/>
<gene>
    <name evidence="1" type="ORF">LACBIDRAFT_292440</name>
</gene>
<dbReference type="GeneID" id="6071790"/>
<dbReference type="RefSeq" id="XP_001875704.1">
    <property type="nucleotide sequence ID" value="XM_001875669.1"/>
</dbReference>
<dbReference type="OrthoDB" id="10387776at2759"/>
<proteinExistence type="predicted"/>
<protein>
    <submittedName>
        <fullName evidence="1">Predicted protein</fullName>
    </submittedName>
</protein>
<dbReference type="Proteomes" id="UP000001194">
    <property type="component" value="Unassembled WGS sequence"/>
</dbReference>